<organism evidence="1 2">
    <name type="scientific">Coccidioides posadasii RMSCC 3488</name>
    <dbReference type="NCBI Taxonomy" id="454284"/>
    <lineage>
        <taxon>Eukaryota</taxon>
        <taxon>Fungi</taxon>
        <taxon>Dikarya</taxon>
        <taxon>Ascomycota</taxon>
        <taxon>Pezizomycotina</taxon>
        <taxon>Eurotiomycetes</taxon>
        <taxon>Eurotiomycetidae</taxon>
        <taxon>Onygenales</taxon>
        <taxon>Onygenaceae</taxon>
        <taxon>Coccidioides</taxon>
    </lineage>
</organism>
<evidence type="ECO:0000313" key="1">
    <source>
        <dbReference type="EMBL" id="KMM73377.1"/>
    </source>
</evidence>
<dbReference type="AlphaFoldDB" id="A0A0J6IN83"/>
<gene>
    <name evidence="1" type="ORF">CPAG_09666</name>
</gene>
<name>A0A0J6IN83_COCPO</name>
<sequence length="282" mass="31458">MVTGTAQTLIDLGMIKSTQIEHGSSAGPSDGTRTFLMHDNGHRRQQACFQKTRRRAKVHRTSSSRLTGASSFLALRANLAELGVLQERAHPAQSRNGLPRKLALLQEPQRVSKRGLWNFGNFKTKKIPEPWRTFTVGHDIIKAPQVEMLLPNQNSPSSLSVDWRRSKGVLLARRCSPSTKRVGLVLAASANRWSCFALWVAKIPESSMSRTPAMKRDLILMCRNVACMQQKREQMNASKRGTERAVYAWEASIKEAFSKIIIGIYPFFLPRFCLPAGAALSG</sequence>
<protein>
    <submittedName>
        <fullName evidence="1">Uncharacterized protein</fullName>
    </submittedName>
</protein>
<dbReference type="EMBL" id="DS268114">
    <property type="protein sequence ID" value="KMM73377.1"/>
    <property type="molecule type" value="Genomic_DNA"/>
</dbReference>
<dbReference type="VEuPathDB" id="FungiDB:CPAG_09666"/>
<reference evidence="2" key="3">
    <citation type="journal article" date="2010" name="Genome Res.">
        <title>Population genomic sequencing of Coccidioides fungi reveals recent hybridization and transposon control.</title>
        <authorList>
            <person name="Neafsey D.E."/>
            <person name="Barker B.M."/>
            <person name="Sharpton T.J."/>
            <person name="Stajich J.E."/>
            <person name="Park D.J."/>
            <person name="Whiston E."/>
            <person name="Hung C.-Y."/>
            <person name="McMahan C."/>
            <person name="White J."/>
            <person name="Sykes S."/>
            <person name="Heiman D."/>
            <person name="Young S."/>
            <person name="Zeng Q."/>
            <person name="Abouelleil A."/>
            <person name="Aftuck L."/>
            <person name="Bessette D."/>
            <person name="Brown A."/>
            <person name="FitzGerald M."/>
            <person name="Lui A."/>
            <person name="Macdonald J.P."/>
            <person name="Priest M."/>
            <person name="Orbach M.J."/>
            <person name="Galgiani J.N."/>
            <person name="Kirkland T.N."/>
            <person name="Cole G.T."/>
            <person name="Birren B.W."/>
            <person name="Henn M.R."/>
            <person name="Taylor J.W."/>
            <person name="Rounsley S.D."/>
        </authorList>
    </citation>
    <scope>NUCLEOTIDE SEQUENCE [LARGE SCALE GENOMIC DNA]</scope>
    <source>
        <strain evidence="2">RMSCC 3488</strain>
    </source>
</reference>
<accession>A0A0J6IN83</accession>
<proteinExistence type="predicted"/>
<evidence type="ECO:0000313" key="2">
    <source>
        <dbReference type="Proteomes" id="UP000054567"/>
    </source>
</evidence>
<reference evidence="1 2" key="1">
    <citation type="submission" date="2007-06" db="EMBL/GenBank/DDBJ databases">
        <title>The Genome Sequence of Coccidioides posadasii RMSCC_3488.</title>
        <authorList>
            <consortium name="Coccidioides Genome Resources Consortium"/>
            <consortium name="The Broad Institute Genome Sequencing Platform"/>
            <person name="Henn M.R."/>
            <person name="Sykes S."/>
            <person name="Young S."/>
            <person name="Jaffe D."/>
            <person name="Berlin A."/>
            <person name="Alvarez P."/>
            <person name="Butler J."/>
            <person name="Gnerre S."/>
            <person name="Grabherr M."/>
            <person name="Mauceli E."/>
            <person name="Brockman W."/>
            <person name="Kodira C."/>
            <person name="Alvarado L."/>
            <person name="Zeng Q."/>
            <person name="Crawford M."/>
            <person name="Antoine C."/>
            <person name="Devon K."/>
            <person name="Galgiani J."/>
            <person name="Orsborn K."/>
            <person name="Lewis M.L."/>
            <person name="Nusbaum C."/>
            <person name="Galagan J."/>
            <person name="Birren B."/>
        </authorList>
    </citation>
    <scope>NUCLEOTIDE SEQUENCE [LARGE SCALE GENOMIC DNA]</scope>
    <source>
        <strain evidence="1 2">RMSCC 3488</strain>
    </source>
</reference>
<reference evidence="2" key="2">
    <citation type="journal article" date="2009" name="Genome Res.">
        <title>Comparative genomic analyses of the human fungal pathogens Coccidioides and their relatives.</title>
        <authorList>
            <person name="Sharpton T.J."/>
            <person name="Stajich J.E."/>
            <person name="Rounsley S.D."/>
            <person name="Gardner M.J."/>
            <person name="Wortman J.R."/>
            <person name="Jordar V.S."/>
            <person name="Maiti R."/>
            <person name="Kodira C.D."/>
            <person name="Neafsey D.E."/>
            <person name="Zeng Q."/>
            <person name="Hung C.-Y."/>
            <person name="McMahan C."/>
            <person name="Muszewska A."/>
            <person name="Grynberg M."/>
            <person name="Mandel M.A."/>
            <person name="Kellner E.M."/>
            <person name="Barker B.M."/>
            <person name="Galgiani J.N."/>
            <person name="Orbach M.J."/>
            <person name="Kirkland T.N."/>
            <person name="Cole G.T."/>
            <person name="Henn M.R."/>
            <person name="Birren B.W."/>
            <person name="Taylor J.W."/>
        </authorList>
    </citation>
    <scope>NUCLEOTIDE SEQUENCE [LARGE SCALE GENOMIC DNA]</scope>
    <source>
        <strain evidence="2">RMSCC 3488</strain>
    </source>
</reference>
<dbReference type="Proteomes" id="UP000054567">
    <property type="component" value="Unassembled WGS sequence"/>
</dbReference>